<comment type="caution">
    <text evidence="1">The sequence shown here is derived from an EMBL/GenBank/DDBJ whole genome shotgun (WGS) entry which is preliminary data.</text>
</comment>
<reference evidence="1" key="1">
    <citation type="journal article" date="2014" name="Int. J. Syst. Evol. Microbiol.">
        <title>Complete genome sequence of Corynebacterium casei LMG S-19264T (=DSM 44701T), isolated from a smear-ripened cheese.</title>
        <authorList>
            <consortium name="US DOE Joint Genome Institute (JGI-PGF)"/>
            <person name="Walter F."/>
            <person name="Albersmeier A."/>
            <person name="Kalinowski J."/>
            <person name="Ruckert C."/>
        </authorList>
    </citation>
    <scope>NUCLEOTIDE SEQUENCE</scope>
    <source>
        <strain evidence="1">CGMCC 1.12987</strain>
    </source>
</reference>
<dbReference type="AlphaFoldDB" id="A0A917LI14"/>
<protein>
    <submittedName>
        <fullName evidence="1">Uncharacterized protein</fullName>
    </submittedName>
</protein>
<proteinExistence type="predicted"/>
<accession>A0A917LI14</accession>
<organism evidence="1 2">
    <name type="scientific">Paenibacillus abyssi</name>
    <dbReference type="NCBI Taxonomy" id="1340531"/>
    <lineage>
        <taxon>Bacteria</taxon>
        <taxon>Bacillati</taxon>
        <taxon>Bacillota</taxon>
        <taxon>Bacilli</taxon>
        <taxon>Bacillales</taxon>
        <taxon>Paenibacillaceae</taxon>
        <taxon>Paenibacillus</taxon>
    </lineage>
</organism>
<evidence type="ECO:0000313" key="1">
    <source>
        <dbReference type="EMBL" id="GGG25238.1"/>
    </source>
</evidence>
<sequence length="67" mass="7425">MKGFSGFAIMVPQLRELPQKGLAAVAGQPALEESRVKNDQMQAWHPALFKCFESTQITASQIFAMNK</sequence>
<keyword evidence="2" id="KW-1185">Reference proteome</keyword>
<dbReference type="EMBL" id="BMGR01000022">
    <property type="protein sequence ID" value="GGG25238.1"/>
    <property type="molecule type" value="Genomic_DNA"/>
</dbReference>
<name>A0A917LI14_9BACL</name>
<dbReference type="Proteomes" id="UP000644756">
    <property type="component" value="Unassembled WGS sequence"/>
</dbReference>
<gene>
    <name evidence="1" type="ORF">GCM10010916_47130</name>
</gene>
<evidence type="ECO:0000313" key="2">
    <source>
        <dbReference type="Proteomes" id="UP000644756"/>
    </source>
</evidence>
<reference evidence="1" key="2">
    <citation type="submission" date="2020-09" db="EMBL/GenBank/DDBJ databases">
        <authorList>
            <person name="Sun Q."/>
            <person name="Zhou Y."/>
        </authorList>
    </citation>
    <scope>NUCLEOTIDE SEQUENCE</scope>
    <source>
        <strain evidence="1">CGMCC 1.12987</strain>
    </source>
</reference>